<dbReference type="SUPFAM" id="SSF51419">
    <property type="entry name" value="PLP-binding barrel"/>
    <property type="match status" value="1"/>
</dbReference>
<evidence type="ECO:0000256" key="3">
    <source>
        <dbReference type="PIRSR" id="PIRSR004848-1"/>
    </source>
</evidence>
<dbReference type="InterPro" id="IPR001608">
    <property type="entry name" value="Ala_racemase_N"/>
</dbReference>
<dbReference type="OrthoDB" id="9804072at2"/>
<evidence type="ECO:0000313" key="8">
    <source>
        <dbReference type="Proteomes" id="UP000321723"/>
    </source>
</evidence>
<gene>
    <name evidence="6" type="ORF">CHO01_29360</name>
    <name evidence="7" type="ORF">HNR08_000396</name>
</gene>
<evidence type="ECO:0000256" key="2">
    <source>
        <dbReference type="HAMAP-Rule" id="MF_02087"/>
    </source>
</evidence>
<reference evidence="7 9" key="2">
    <citation type="submission" date="2020-08" db="EMBL/GenBank/DDBJ databases">
        <title>Sequencing the genomes of 1000 actinobacteria strains.</title>
        <authorList>
            <person name="Klenk H.-P."/>
        </authorList>
    </citation>
    <scope>NUCLEOTIDE SEQUENCE [LARGE SCALE GENOMIC DNA]</scope>
    <source>
        <strain evidence="7 9">DSM 9581</strain>
    </source>
</reference>
<dbReference type="NCBIfam" id="TIGR00044">
    <property type="entry name" value="YggS family pyridoxal phosphate-dependent enzyme"/>
    <property type="match status" value="1"/>
</dbReference>
<dbReference type="AlphaFoldDB" id="A0A511FEY9"/>
<evidence type="ECO:0000313" key="6">
    <source>
        <dbReference type="EMBL" id="GEL47820.1"/>
    </source>
</evidence>
<dbReference type="Proteomes" id="UP000564629">
    <property type="component" value="Unassembled WGS sequence"/>
</dbReference>
<name>A0A511FEY9_9CELL</name>
<dbReference type="PANTHER" id="PTHR10146:SF14">
    <property type="entry name" value="PYRIDOXAL PHOSPHATE HOMEOSTASIS PROTEIN"/>
    <property type="match status" value="1"/>
</dbReference>
<feature type="domain" description="Alanine racemase N-terminal" evidence="5">
    <location>
        <begin position="13"/>
        <end position="247"/>
    </location>
</feature>
<dbReference type="CDD" id="cd00635">
    <property type="entry name" value="PLPDE_III_YBL036c_like"/>
    <property type="match status" value="1"/>
</dbReference>
<dbReference type="HAMAP" id="MF_02087">
    <property type="entry name" value="PLP_homeostasis"/>
    <property type="match status" value="1"/>
</dbReference>
<evidence type="ECO:0000259" key="5">
    <source>
        <dbReference type="Pfam" id="PF01168"/>
    </source>
</evidence>
<comment type="caution">
    <text evidence="6">The sequence shown here is derived from an EMBL/GenBank/DDBJ whole genome shotgun (WGS) entry which is preliminary data.</text>
</comment>
<protein>
    <recommendedName>
        <fullName evidence="2">Pyridoxal phosphate homeostasis protein</fullName>
        <shortName evidence="2">PLP homeostasis protein</shortName>
    </recommendedName>
</protein>
<feature type="modified residue" description="N6-(pyridoxal phosphate)lysine" evidence="2 3">
    <location>
        <position position="40"/>
    </location>
</feature>
<evidence type="ECO:0000313" key="9">
    <source>
        <dbReference type="Proteomes" id="UP000564629"/>
    </source>
</evidence>
<dbReference type="Gene3D" id="3.20.20.10">
    <property type="entry name" value="Alanine racemase"/>
    <property type="match status" value="1"/>
</dbReference>
<proteinExistence type="inferred from homology"/>
<dbReference type="PIRSF" id="PIRSF004848">
    <property type="entry name" value="YBL036c_PLPDEIII"/>
    <property type="match status" value="1"/>
</dbReference>
<dbReference type="Pfam" id="PF01168">
    <property type="entry name" value="Ala_racemase_N"/>
    <property type="match status" value="1"/>
</dbReference>
<dbReference type="RefSeq" id="WP_146839263.1">
    <property type="nucleotide sequence ID" value="NZ_BJVQ01000049.1"/>
</dbReference>
<comment type="similarity">
    <text evidence="2 4">Belongs to the pyridoxal phosphate-binding protein YggS/PROSC family.</text>
</comment>
<dbReference type="FunFam" id="3.20.20.10:FF:000018">
    <property type="entry name" value="Pyridoxal phosphate homeostasis protein"/>
    <property type="match status" value="1"/>
</dbReference>
<accession>A0A511FEY9</accession>
<dbReference type="EMBL" id="BJVQ01000049">
    <property type="protein sequence ID" value="GEL47820.1"/>
    <property type="molecule type" value="Genomic_DNA"/>
</dbReference>
<evidence type="ECO:0000256" key="4">
    <source>
        <dbReference type="RuleBase" id="RU004514"/>
    </source>
</evidence>
<dbReference type="EMBL" id="JACHDN010000001">
    <property type="protein sequence ID" value="MBB5471660.1"/>
    <property type="molecule type" value="Genomic_DNA"/>
</dbReference>
<evidence type="ECO:0000256" key="1">
    <source>
        <dbReference type="ARBA" id="ARBA00022898"/>
    </source>
</evidence>
<comment type="function">
    <text evidence="2">Pyridoxal 5'-phosphate (PLP)-binding protein, which is involved in PLP homeostasis.</text>
</comment>
<organism evidence="6 8">
    <name type="scientific">Cellulomonas hominis</name>
    <dbReference type="NCBI Taxonomy" id="156981"/>
    <lineage>
        <taxon>Bacteria</taxon>
        <taxon>Bacillati</taxon>
        <taxon>Actinomycetota</taxon>
        <taxon>Actinomycetes</taxon>
        <taxon>Micrococcales</taxon>
        <taxon>Cellulomonadaceae</taxon>
        <taxon>Cellulomonas</taxon>
    </lineage>
</organism>
<dbReference type="InterPro" id="IPR029066">
    <property type="entry name" value="PLP-binding_barrel"/>
</dbReference>
<keyword evidence="1 2" id="KW-0663">Pyridoxal phosphate</keyword>
<reference evidence="6 8" key="1">
    <citation type="submission" date="2019-07" db="EMBL/GenBank/DDBJ databases">
        <title>Whole genome shotgun sequence of Cellulomonas hominis NBRC 16055.</title>
        <authorList>
            <person name="Hosoyama A."/>
            <person name="Uohara A."/>
            <person name="Ohji S."/>
            <person name="Ichikawa N."/>
        </authorList>
    </citation>
    <scope>NUCLEOTIDE SEQUENCE [LARGE SCALE GENOMIC DNA]</scope>
    <source>
        <strain evidence="6 8">NBRC 16055</strain>
    </source>
</reference>
<sequence>MTTGATGLAERLARVRARIAAAESAAGRSPGSVRLLLATKTQDAATVRAVLLADMAATATTAGVARRALVGENRVQELVAKAPELADLGAELHVIGPLQSNKVNAALRWATCVQSVDSPTLADRLARRCADADRTLDVLVQVNVSGEPTKHGAAPQEALDVVRAVAGHDRLRLRGFMTVGANTTDERAVRGGYALLRDLRDKVVDSAEAGTGAAAELSMGMSRDLEAAVAEGATIVRVGTAVFGARPPAGA</sequence>
<dbReference type="PANTHER" id="PTHR10146">
    <property type="entry name" value="PROLINE SYNTHETASE CO-TRANSCRIBED BACTERIAL HOMOLOG PROTEIN"/>
    <property type="match status" value="1"/>
</dbReference>
<dbReference type="InterPro" id="IPR011078">
    <property type="entry name" value="PyrdxlP_homeostasis"/>
</dbReference>
<dbReference type="Proteomes" id="UP000321723">
    <property type="component" value="Unassembled WGS sequence"/>
</dbReference>
<keyword evidence="8" id="KW-1185">Reference proteome</keyword>
<comment type="cofactor">
    <cofactor evidence="3">
        <name>pyridoxal 5'-phosphate</name>
        <dbReference type="ChEBI" id="CHEBI:597326"/>
    </cofactor>
</comment>
<dbReference type="GO" id="GO:0030170">
    <property type="term" value="F:pyridoxal phosphate binding"/>
    <property type="evidence" value="ECO:0007669"/>
    <property type="project" value="UniProtKB-UniRule"/>
</dbReference>
<evidence type="ECO:0000313" key="7">
    <source>
        <dbReference type="EMBL" id="MBB5471660.1"/>
    </source>
</evidence>